<dbReference type="Gene3D" id="2.40.70.10">
    <property type="entry name" value="Acid Proteases"/>
    <property type="match status" value="1"/>
</dbReference>
<evidence type="ECO:0000313" key="2">
    <source>
        <dbReference type="RefSeq" id="XP_014515293.1"/>
    </source>
</evidence>
<dbReference type="Proteomes" id="UP000087766">
    <property type="component" value="Chromosome 9"/>
</dbReference>
<dbReference type="PANTHER" id="PTHR33067:SF35">
    <property type="entry name" value="ASPARTIC PEPTIDASE DDI1-TYPE DOMAIN-CONTAINING PROTEIN"/>
    <property type="match status" value="1"/>
</dbReference>
<dbReference type="SUPFAM" id="SSF50630">
    <property type="entry name" value="Acid proteases"/>
    <property type="match status" value="1"/>
</dbReference>
<proteinExistence type="predicted"/>
<keyword evidence="1" id="KW-1185">Reference proteome</keyword>
<dbReference type="KEGG" id="vra:106773117"/>
<dbReference type="PANTHER" id="PTHR33067">
    <property type="entry name" value="RNA-DIRECTED DNA POLYMERASE-RELATED"/>
    <property type="match status" value="1"/>
</dbReference>
<dbReference type="InterPro" id="IPR021109">
    <property type="entry name" value="Peptidase_aspartic_dom_sf"/>
</dbReference>
<sequence length="163" mass="18207">MQKTLPLKVKDPRNFTISCTIGNCEIGKTLVDLGANINLMPLSVLKKIGGLQVKYTIMILQMVDKSTKNPYGVMEDVVAQIDKLKFLVDFVVMEIGEDVEIPLILGKPFMKTTKVVINVDEGMLTLKDQDEEVTFNVFNDVQPIQGKQTSLKITYEVLPESSI</sequence>
<accession>A0A1S3VAB3</accession>
<dbReference type="GeneID" id="106773117"/>
<evidence type="ECO:0000313" key="1">
    <source>
        <dbReference type="Proteomes" id="UP000087766"/>
    </source>
</evidence>
<reference evidence="1" key="1">
    <citation type="journal article" date="2014" name="Nat. Commun.">
        <title>Genome sequence of mungbean and insights into evolution within Vigna species.</title>
        <authorList>
            <person name="Kang Y.J."/>
            <person name="Kim S.K."/>
            <person name="Kim M.Y."/>
            <person name="Lestari P."/>
            <person name="Kim K.H."/>
            <person name="Ha B.K."/>
            <person name="Jun T.H."/>
            <person name="Hwang W.J."/>
            <person name="Lee T."/>
            <person name="Lee J."/>
            <person name="Shim S."/>
            <person name="Yoon M.Y."/>
            <person name="Jang Y.E."/>
            <person name="Han K.S."/>
            <person name="Taeprayoon P."/>
            <person name="Yoon N."/>
            <person name="Somta P."/>
            <person name="Tanya P."/>
            <person name="Kim K.S."/>
            <person name="Gwag J.G."/>
            <person name="Moon J.K."/>
            <person name="Lee Y.H."/>
            <person name="Park B.S."/>
            <person name="Bombarely A."/>
            <person name="Doyle J.J."/>
            <person name="Jackson S.A."/>
            <person name="Schafleitner R."/>
            <person name="Srinives P."/>
            <person name="Varshney R.K."/>
            <person name="Lee S.H."/>
        </authorList>
    </citation>
    <scope>NUCLEOTIDE SEQUENCE [LARGE SCALE GENOMIC DNA]</scope>
    <source>
        <strain evidence="1">cv. VC1973A</strain>
    </source>
</reference>
<dbReference type="CDD" id="cd00303">
    <property type="entry name" value="retropepsin_like"/>
    <property type="match status" value="1"/>
</dbReference>
<reference evidence="2" key="2">
    <citation type="submission" date="2025-08" db="UniProtKB">
        <authorList>
            <consortium name="RefSeq"/>
        </authorList>
    </citation>
    <scope>IDENTIFICATION</scope>
    <source>
        <tissue evidence="2">Leaf</tissue>
    </source>
</reference>
<dbReference type="OrthoDB" id="1417277at2759"/>
<name>A0A1S3VAB3_VIGRR</name>
<dbReference type="AlphaFoldDB" id="A0A1S3VAB3"/>
<protein>
    <submittedName>
        <fullName evidence="2">Uncharacterized protein LOC106773117</fullName>
    </submittedName>
</protein>
<gene>
    <name evidence="2" type="primary">LOC106773117</name>
</gene>
<organism evidence="1 2">
    <name type="scientific">Vigna radiata var. radiata</name>
    <name type="common">Mung bean</name>
    <name type="synonym">Phaseolus aureus</name>
    <dbReference type="NCBI Taxonomy" id="3916"/>
    <lineage>
        <taxon>Eukaryota</taxon>
        <taxon>Viridiplantae</taxon>
        <taxon>Streptophyta</taxon>
        <taxon>Embryophyta</taxon>
        <taxon>Tracheophyta</taxon>
        <taxon>Spermatophyta</taxon>
        <taxon>Magnoliopsida</taxon>
        <taxon>eudicotyledons</taxon>
        <taxon>Gunneridae</taxon>
        <taxon>Pentapetalae</taxon>
        <taxon>rosids</taxon>
        <taxon>fabids</taxon>
        <taxon>Fabales</taxon>
        <taxon>Fabaceae</taxon>
        <taxon>Papilionoideae</taxon>
        <taxon>50 kb inversion clade</taxon>
        <taxon>NPAAA clade</taxon>
        <taxon>indigoferoid/millettioid clade</taxon>
        <taxon>Phaseoleae</taxon>
        <taxon>Vigna</taxon>
    </lineage>
</organism>
<dbReference type="RefSeq" id="XP_014515293.1">
    <property type="nucleotide sequence ID" value="XM_014659807.1"/>
</dbReference>